<feature type="compositionally biased region" description="Basic and acidic residues" evidence="1">
    <location>
        <begin position="427"/>
        <end position="439"/>
    </location>
</feature>
<dbReference type="AlphaFoldDB" id="A0A0D0ECS5"/>
<reference evidence="3" key="2">
    <citation type="submission" date="2015-01" db="EMBL/GenBank/DDBJ databases">
        <title>Evolutionary Origins and Diversification of the Mycorrhizal Mutualists.</title>
        <authorList>
            <consortium name="DOE Joint Genome Institute"/>
            <consortium name="Mycorrhizal Genomics Consortium"/>
            <person name="Kohler A."/>
            <person name="Kuo A."/>
            <person name="Nagy L.G."/>
            <person name="Floudas D."/>
            <person name="Copeland A."/>
            <person name="Barry K.W."/>
            <person name="Cichocki N."/>
            <person name="Veneault-Fourrey C."/>
            <person name="LaButti K."/>
            <person name="Lindquist E.A."/>
            <person name="Lipzen A."/>
            <person name="Lundell T."/>
            <person name="Morin E."/>
            <person name="Murat C."/>
            <person name="Riley R."/>
            <person name="Ohm R."/>
            <person name="Sun H."/>
            <person name="Tunlid A."/>
            <person name="Henrissat B."/>
            <person name="Grigoriev I.V."/>
            <person name="Hibbett D.S."/>
            <person name="Martin F."/>
        </authorList>
    </citation>
    <scope>NUCLEOTIDE SEQUENCE [LARGE SCALE GENOMIC DNA]</scope>
    <source>
        <strain evidence="3">Ve08.2h10</strain>
    </source>
</reference>
<feature type="compositionally biased region" description="Polar residues" evidence="1">
    <location>
        <begin position="481"/>
        <end position="495"/>
    </location>
</feature>
<reference evidence="2 3" key="1">
    <citation type="submission" date="2014-04" db="EMBL/GenBank/DDBJ databases">
        <authorList>
            <consortium name="DOE Joint Genome Institute"/>
            <person name="Kuo A."/>
            <person name="Kohler A."/>
            <person name="Jargeat P."/>
            <person name="Nagy L.G."/>
            <person name="Floudas D."/>
            <person name="Copeland A."/>
            <person name="Barry K.W."/>
            <person name="Cichocki N."/>
            <person name="Veneault-Fourrey C."/>
            <person name="LaButti K."/>
            <person name="Lindquist E.A."/>
            <person name="Lipzen A."/>
            <person name="Lundell T."/>
            <person name="Morin E."/>
            <person name="Murat C."/>
            <person name="Sun H."/>
            <person name="Tunlid A."/>
            <person name="Henrissat B."/>
            <person name="Grigoriev I.V."/>
            <person name="Hibbett D.S."/>
            <person name="Martin F."/>
            <person name="Nordberg H.P."/>
            <person name="Cantor M.N."/>
            <person name="Hua S.X."/>
        </authorList>
    </citation>
    <scope>NUCLEOTIDE SEQUENCE [LARGE SCALE GENOMIC DNA]</scope>
    <source>
        <strain evidence="2 3">Ve08.2h10</strain>
    </source>
</reference>
<feature type="region of interest" description="Disordered" evidence="1">
    <location>
        <begin position="366"/>
        <end position="527"/>
    </location>
</feature>
<evidence type="ECO:0000313" key="3">
    <source>
        <dbReference type="Proteomes" id="UP000054538"/>
    </source>
</evidence>
<feature type="region of interest" description="Disordered" evidence="1">
    <location>
        <begin position="206"/>
        <end position="232"/>
    </location>
</feature>
<accession>A0A0D0ECS5</accession>
<feature type="region of interest" description="Disordered" evidence="1">
    <location>
        <begin position="629"/>
        <end position="655"/>
    </location>
</feature>
<dbReference type="InParanoid" id="A0A0D0ECS5"/>
<feature type="region of interest" description="Disordered" evidence="1">
    <location>
        <begin position="254"/>
        <end position="282"/>
    </location>
</feature>
<sequence>MLQGGYIISGIRQTGTPSGRPATNADVDEPAFNSKNVFTGGLLSKRIGRPAFAEVGTAKPSHTHNFIPRDLKQEVRNIKGLFGRRVDSSASNSRTLSFGDFSNNWIGHQNFRDPNQRSPGTQPSGDSMVLDTTAWSPPSYCQSQLQLNQQNDLSSTYPVISMDAPSASLVVPTGQQDSMQSVKMNSPSFSLRKMSLEFPFRKRAVRSSSQMSVDGPPSPVQAVHPRPRDPERALSLAQQAEQFFKEIVGLSRHTTQDPPFRHQGETDLQPGDPLNSLKTPRRFPSGRVLVGKINGLGKIRTLLSRSKERAPSHLYSATVTKPYSRPVESFPRRPFLSRKRKLTLSSLSPVGIGLDEVLNEALTDSRSAKPTRVKCPRLRRRQDSGPPSLLFAPPSAEEYFPPEGDCVLSHPEPSNATTCPHGIKRVFYPDESHPIEGQRKTRRRQRSPSPEADAEWDNQKDHKKKRLRLDSRPSPVVVPGSQVNVAPTPERQLSSIEGLPLPRPFQEEPRQARQPRSNKVKGHERYRAGAAAADAVYTKATQVHRNGRRGRLRASSEPLRPSSQFMQPADNSLRVLAVNSSRLTQRALPSTPQLPAIPPEQSLEDTFISRCDSPEQLSANLPTISITYPSAQSTSMRQPSQRGAGDCGPRRKSSNGVDFYLGDAKDLGGFLATGRRTGGTLGSFAGLRNALRDIERGSD</sequence>
<dbReference type="Proteomes" id="UP000054538">
    <property type="component" value="Unassembled WGS sequence"/>
</dbReference>
<name>A0A0D0ECS5_9AGAM</name>
<feature type="region of interest" description="Disordered" evidence="1">
    <location>
        <begin position="545"/>
        <end position="566"/>
    </location>
</feature>
<dbReference type="OrthoDB" id="2687225at2759"/>
<feature type="compositionally biased region" description="Basic residues" evidence="1">
    <location>
        <begin position="369"/>
        <end position="380"/>
    </location>
</feature>
<dbReference type="HOGENOM" id="CLU_394360_0_0_1"/>
<feature type="compositionally biased region" description="Polar residues" evidence="1">
    <location>
        <begin position="629"/>
        <end position="641"/>
    </location>
</feature>
<protein>
    <submittedName>
        <fullName evidence="2">Uncharacterized protein</fullName>
    </submittedName>
</protein>
<dbReference type="EMBL" id="KN824847">
    <property type="protein sequence ID" value="KIK99880.1"/>
    <property type="molecule type" value="Genomic_DNA"/>
</dbReference>
<evidence type="ECO:0000313" key="2">
    <source>
        <dbReference type="EMBL" id="KIK99880.1"/>
    </source>
</evidence>
<gene>
    <name evidence="2" type="ORF">PAXRUDRAFT_822241</name>
</gene>
<organism evidence="2 3">
    <name type="scientific">Paxillus rubicundulus Ve08.2h10</name>
    <dbReference type="NCBI Taxonomy" id="930991"/>
    <lineage>
        <taxon>Eukaryota</taxon>
        <taxon>Fungi</taxon>
        <taxon>Dikarya</taxon>
        <taxon>Basidiomycota</taxon>
        <taxon>Agaricomycotina</taxon>
        <taxon>Agaricomycetes</taxon>
        <taxon>Agaricomycetidae</taxon>
        <taxon>Boletales</taxon>
        <taxon>Paxilineae</taxon>
        <taxon>Paxillaceae</taxon>
        <taxon>Paxillus</taxon>
    </lineage>
</organism>
<evidence type="ECO:0000256" key="1">
    <source>
        <dbReference type="SAM" id="MobiDB-lite"/>
    </source>
</evidence>
<keyword evidence="3" id="KW-1185">Reference proteome</keyword>
<proteinExistence type="predicted"/>